<keyword evidence="3" id="KW-0378">Hydrolase</keyword>
<sequence>MADNPWDEKPDDKLKATLDKARDGSPREWRLIEKLLMGLHAEQRRSRRWGIFFKLLTFLYLFALLGIFLVGKDLGQEVVAKEHTALINVRGPIADGEEASADRLVGALRDAFKERKSHAVILRINSPGGSPVQAGYVYDEIKRLRGLHPDKKVYAVISDIGASGAYYIAAAADEIYADKASLVGSIGVTSAGFGFVELMDKVGVERRALASGEHKTFLDPFSPLKESEKAFWQGVLGTTHQQFIDQVKAGRGERLKDDDRLFSGLVWSGEQALELGLVDGLMSSSAVARDIVGFEELVEYGPKPSPLDQLIDRLGVSFAGALATELGLGGASQLR</sequence>
<dbReference type="InterPro" id="IPR047272">
    <property type="entry name" value="S49_SppA_C"/>
</dbReference>
<dbReference type="InterPro" id="IPR029045">
    <property type="entry name" value="ClpP/crotonase-like_dom_sf"/>
</dbReference>
<dbReference type="InterPro" id="IPR002142">
    <property type="entry name" value="Peptidase_S49"/>
</dbReference>
<evidence type="ECO:0000256" key="5">
    <source>
        <dbReference type="SAM" id="Phobius"/>
    </source>
</evidence>
<accession>A0ABW2A8G1</accession>
<keyword evidence="4" id="KW-0720">Serine protease</keyword>
<keyword evidence="2" id="KW-0645">Protease</keyword>
<proteinExistence type="inferred from homology"/>
<feature type="domain" description="Peptidase S49" evidence="6">
    <location>
        <begin position="150"/>
        <end position="288"/>
    </location>
</feature>
<dbReference type="Pfam" id="PF01343">
    <property type="entry name" value="Peptidase_S49"/>
    <property type="match status" value="1"/>
</dbReference>
<feature type="transmembrane region" description="Helical" evidence="5">
    <location>
        <begin position="51"/>
        <end position="71"/>
    </location>
</feature>
<keyword evidence="8" id="KW-1185">Reference proteome</keyword>
<evidence type="ECO:0000259" key="6">
    <source>
        <dbReference type="Pfam" id="PF01343"/>
    </source>
</evidence>
<keyword evidence="5" id="KW-0472">Membrane</keyword>
<dbReference type="RefSeq" id="WP_379912508.1">
    <property type="nucleotide sequence ID" value="NZ_JBHSWE010000001.1"/>
</dbReference>
<evidence type="ECO:0000256" key="4">
    <source>
        <dbReference type="ARBA" id="ARBA00022825"/>
    </source>
</evidence>
<dbReference type="EMBL" id="JBHSWE010000001">
    <property type="protein sequence ID" value="MFC6673816.1"/>
    <property type="molecule type" value="Genomic_DNA"/>
</dbReference>
<dbReference type="Gene3D" id="6.20.330.10">
    <property type="match status" value="1"/>
</dbReference>
<keyword evidence="5" id="KW-0812">Transmembrane</keyword>
<comment type="similarity">
    <text evidence="1">Belongs to the peptidase S49 family.</text>
</comment>
<evidence type="ECO:0000313" key="8">
    <source>
        <dbReference type="Proteomes" id="UP001596422"/>
    </source>
</evidence>
<dbReference type="Gene3D" id="3.90.226.10">
    <property type="entry name" value="2-enoyl-CoA Hydratase, Chain A, domain 1"/>
    <property type="match status" value="1"/>
</dbReference>
<dbReference type="SUPFAM" id="SSF52096">
    <property type="entry name" value="ClpP/crotonase"/>
    <property type="match status" value="1"/>
</dbReference>
<evidence type="ECO:0000256" key="1">
    <source>
        <dbReference type="ARBA" id="ARBA00008683"/>
    </source>
</evidence>
<dbReference type="PANTHER" id="PTHR42987:SF8">
    <property type="entry name" value="PROTEINASE"/>
    <property type="match status" value="1"/>
</dbReference>
<comment type="caution">
    <text evidence="7">The sequence shown here is derived from an EMBL/GenBank/DDBJ whole genome shotgun (WGS) entry which is preliminary data.</text>
</comment>
<protein>
    <submittedName>
        <fullName evidence="7">S49 family peptidase</fullName>
    </submittedName>
</protein>
<evidence type="ECO:0000256" key="2">
    <source>
        <dbReference type="ARBA" id="ARBA00022670"/>
    </source>
</evidence>
<dbReference type="CDD" id="cd07023">
    <property type="entry name" value="S49_Sppa_N_C"/>
    <property type="match status" value="1"/>
</dbReference>
<evidence type="ECO:0000256" key="3">
    <source>
        <dbReference type="ARBA" id="ARBA00022801"/>
    </source>
</evidence>
<name>A0ABW2A8G1_9GAMM</name>
<keyword evidence="5" id="KW-1133">Transmembrane helix</keyword>
<organism evidence="7 8">
    <name type="scientific">Marinobacterium aestuariivivens</name>
    <dbReference type="NCBI Taxonomy" id="1698799"/>
    <lineage>
        <taxon>Bacteria</taxon>
        <taxon>Pseudomonadati</taxon>
        <taxon>Pseudomonadota</taxon>
        <taxon>Gammaproteobacteria</taxon>
        <taxon>Oceanospirillales</taxon>
        <taxon>Oceanospirillaceae</taxon>
        <taxon>Marinobacterium</taxon>
    </lineage>
</organism>
<gene>
    <name evidence="7" type="ORF">ACFQDL_29800</name>
</gene>
<dbReference type="Proteomes" id="UP001596422">
    <property type="component" value="Unassembled WGS sequence"/>
</dbReference>
<evidence type="ECO:0000313" key="7">
    <source>
        <dbReference type="EMBL" id="MFC6673816.1"/>
    </source>
</evidence>
<reference evidence="8" key="1">
    <citation type="journal article" date="2019" name="Int. J. Syst. Evol. Microbiol.">
        <title>The Global Catalogue of Microorganisms (GCM) 10K type strain sequencing project: providing services to taxonomists for standard genome sequencing and annotation.</title>
        <authorList>
            <consortium name="The Broad Institute Genomics Platform"/>
            <consortium name="The Broad Institute Genome Sequencing Center for Infectious Disease"/>
            <person name="Wu L."/>
            <person name="Ma J."/>
        </authorList>
    </citation>
    <scope>NUCLEOTIDE SEQUENCE [LARGE SCALE GENOMIC DNA]</scope>
    <source>
        <strain evidence="8">NBRC 111756</strain>
    </source>
</reference>
<dbReference type="PANTHER" id="PTHR42987">
    <property type="entry name" value="PEPTIDASE S49"/>
    <property type="match status" value="1"/>
</dbReference>